<dbReference type="PANTHER" id="PTHR42836:SF1">
    <property type="entry name" value="7-CARBOXY-7-DEAZAGUANINE SYNTHASE"/>
    <property type="match status" value="1"/>
</dbReference>
<dbReference type="Pfam" id="PF04055">
    <property type="entry name" value="Radical_SAM"/>
    <property type="match status" value="1"/>
</dbReference>
<dbReference type="GO" id="GO:0046872">
    <property type="term" value="F:metal ion binding"/>
    <property type="evidence" value="ECO:0007669"/>
    <property type="project" value="UniProtKB-KW"/>
</dbReference>
<accession>A0A455M7X0</accession>
<keyword evidence="10" id="KW-1185">Reference proteome</keyword>
<dbReference type="InterPro" id="IPR024924">
    <property type="entry name" value="7-CO-7-deazaguanine_synth-like"/>
</dbReference>
<evidence type="ECO:0000256" key="3">
    <source>
        <dbReference type="ARBA" id="ARBA00022723"/>
    </source>
</evidence>
<dbReference type="SUPFAM" id="SSF102114">
    <property type="entry name" value="Radical SAM enzymes"/>
    <property type="match status" value="1"/>
</dbReference>
<keyword evidence="5" id="KW-0408">Iron</keyword>
<keyword evidence="3" id="KW-0479">Metal-binding</keyword>
<keyword evidence="6" id="KW-0411">Iron-sulfur</keyword>
<dbReference type="InterPro" id="IPR058240">
    <property type="entry name" value="rSAM_sf"/>
</dbReference>
<protein>
    <submittedName>
        <fullName evidence="9">QueE-like queosine biosynthesis</fullName>
    </submittedName>
</protein>
<evidence type="ECO:0000256" key="5">
    <source>
        <dbReference type="ARBA" id="ARBA00023004"/>
    </source>
</evidence>
<evidence type="ECO:0000313" key="10">
    <source>
        <dbReference type="Proteomes" id="UP000292006"/>
    </source>
</evidence>
<keyword evidence="2" id="KW-0949">S-adenosyl-L-methionine</keyword>
<evidence type="ECO:0000313" key="9">
    <source>
        <dbReference type="EMBL" id="AYP69991.1"/>
    </source>
</evidence>
<dbReference type="Gene3D" id="3.20.20.70">
    <property type="entry name" value="Aldolase class I"/>
    <property type="match status" value="1"/>
</dbReference>
<dbReference type="GO" id="GO:0051539">
    <property type="term" value="F:4 iron, 4 sulfur cluster binding"/>
    <property type="evidence" value="ECO:0007669"/>
    <property type="project" value="UniProtKB-KW"/>
</dbReference>
<keyword evidence="7" id="KW-0456">Lyase</keyword>
<organism evidence="9 10">
    <name type="scientific">Mycobacterium phage CRB2</name>
    <dbReference type="NCBI Taxonomy" id="2483623"/>
    <lineage>
        <taxon>Viruses</taxon>
        <taxon>Duplodnaviria</taxon>
        <taxon>Heunggongvirae</taxon>
        <taxon>Uroviricota</taxon>
        <taxon>Caudoviricetes</taxon>
        <taxon>Bclasvirinae</taxon>
        <taxon>Quesadillavirus</taxon>
        <taxon>Quesadillavirus CRB2</taxon>
    </lineage>
</organism>
<dbReference type="EMBL" id="MK059749">
    <property type="protein sequence ID" value="AYP69991.1"/>
    <property type="molecule type" value="Genomic_DNA"/>
</dbReference>
<sequence>MTMIEVPDMRFATGIEGARDMVVPTSEVFGPTLQGEGPYAGRPVQFLRTMGCNLSCSWCDTPYTWDGQRFDLQKENLGLTGGEIAQLLQPGTDLVLSGGEPLLHQANAGLLYALDAARELGCRVHVETNGTIAPTTDFMARCSIWMVSPKMPHAGVHRGKQNPALNPAWPEIARWNWHAHLKVVVRNATDVMEVFGWAEQIGWPKSRVWVMPIGTTSEELLARWEEIASMAAQLRINATQRLHVLAWGDTKGT</sequence>
<gene>
    <name evidence="9" type="ORF">CRB2_5</name>
</gene>
<dbReference type="HAMAP" id="MF_00917">
    <property type="entry name" value="QueE"/>
    <property type="match status" value="1"/>
</dbReference>
<dbReference type="InterPro" id="IPR007197">
    <property type="entry name" value="rSAM"/>
</dbReference>
<keyword evidence="1" id="KW-0004">4Fe-4S</keyword>
<evidence type="ECO:0000256" key="6">
    <source>
        <dbReference type="ARBA" id="ARBA00023014"/>
    </source>
</evidence>
<keyword evidence="4" id="KW-0460">Magnesium</keyword>
<dbReference type="GO" id="GO:0016829">
    <property type="term" value="F:lyase activity"/>
    <property type="evidence" value="ECO:0007669"/>
    <property type="project" value="UniProtKB-KW"/>
</dbReference>
<dbReference type="SFLD" id="SFLDS00029">
    <property type="entry name" value="Radical_SAM"/>
    <property type="match status" value="1"/>
</dbReference>
<evidence type="ECO:0000256" key="7">
    <source>
        <dbReference type="ARBA" id="ARBA00023239"/>
    </source>
</evidence>
<evidence type="ECO:0000256" key="2">
    <source>
        <dbReference type="ARBA" id="ARBA00022691"/>
    </source>
</evidence>
<name>A0A455M7X0_9CAUD</name>
<dbReference type="PIRSF" id="PIRSF000370">
    <property type="entry name" value="QueE"/>
    <property type="match status" value="1"/>
</dbReference>
<dbReference type="PROSITE" id="PS51918">
    <property type="entry name" value="RADICAL_SAM"/>
    <property type="match status" value="1"/>
</dbReference>
<dbReference type="PANTHER" id="PTHR42836">
    <property type="entry name" value="7-CARBOXY-7-DEAZAGUANINE SYNTHASE"/>
    <property type="match status" value="1"/>
</dbReference>
<dbReference type="Proteomes" id="UP000292006">
    <property type="component" value="Segment"/>
</dbReference>
<dbReference type="InterPro" id="IPR013785">
    <property type="entry name" value="Aldolase_TIM"/>
</dbReference>
<dbReference type="CDD" id="cd01335">
    <property type="entry name" value="Radical_SAM"/>
    <property type="match status" value="1"/>
</dbReference>
<evidence type="ECO:0000256" key="4">
    <source>
        <dbReference type="ARBA" id="ARBA00022842"/>
    </source>
</evidence>
<feature type="domain" description="Radical SAM core" evidence="8">
    <location>
        <begin position="39"/>
        <end position="249"/>
    </location>
</feature>
<evidence type="ECO:0000256" key="1">
    <source>
        <dbReference type="ARBA" id="ARBA00022485"/>
    </source>
</evidence>
<reference evidence="9 10" key="1">
    <citation type="journal article" date="2019" name="PLoS ONE">
        <title>Mycobacteriophage CRB2 defines a new subcluster in mycobacteriophage classification.</title>
        <authorList>
            <person name="Suarez C.A."/>
            <person name="Franceschelli J.J."/>
            <person name="Morbidoni H.R."/>
        </authorList>
    </citation>
    <scope>NUCLEOTIDE SEQUENCE [LARGE SCALE GENOMIC DNA]</scope>
</reference>
<proteinExistence type="inferred from homology"/>
<evidence type="ECO:0000259" key="8">
    <source>
        <dbReference type="PROSITE" id="PS51918"/>
    </source>
</evidence>